<sequence>MFFGTVLLAAIAGEAAAQEPFYLPVGDLIPGSGEGLADATVYAPGMRFPIEDGPAYPNSQVYRSGGYMGPPGSQCDPENYAYPWRDNYCEKRSWDMPLCPAGIGHQGQDIRPPTCEKDVHWVVAGRAGDVTNIGSYSVYVTSVDGQRLDYLHGAVPTLQVALGDAVVPGQRLVAVSNNMGDTPTSIHLHFNIRQDIGGVGVAFVSPYMSLVGGYEELMGLGNSPPGGSLDKADCASLVGWAQDPDAPEQSIAALLSFGGPMGAPGATLVEVMADVPRDDLCAQLGSCAHGFEVEVPLSLRDGASHEVHVYAKDDGQGAPAEVALSPGSFACEPPPLPTGVRRWVVDPESLAAWKLSPFWQMIVAPEAAVAALPEGADLPPLPILARSPAAPDTTWLIDQGTRRPVTDPAIAAAWQLDLEATETWAPELLMALPEGPPLRPLPVLVQGTGPKIYVLDDPLCIPGEEEPSCATNESSSGAEEPTSGSATSEDASSSSSSPTPGPASAGALPPGFGSEDGCGCRHAENPGAGLLVIASLAWRRRRRAGQERVRRT</sequence>
<evidence type="ECO:0000256" key="1">
    <source>
        <dbReference type="SAM" id="MobiDB-lite"/>
    </source>
</evidence>
<dbReference type="NCBIfam" id="TIGR03901">
    <property type="entry name" value="MYXO-CTERM"/>
    <property type="match status" value="1"/>
</dbReference>
<dbReference type="RefSeq" id="WP_272088454.1">
    <property type="nucleotide sequence ID" value="NZ_JAQNDL010000002.1"/>
</dbReference>
<dbReference type="Proteomes" id="UP001221686">
    <property type="component" value="Unassembled WGS sequence"/>
</dbReference>
<accession>A0ABT5E596</accession>
<organism evidence="2 3">
    <name type="scientific">Nannocystis bainbridge</name>
    <dbReference type="NCBI Taxonomy" id="2995303"/>
    <lineage>
        <taxon>Bacteria</taxon>
        <taxon>Pseudomonadati</taxon>
        <taxon>Myxococcota</taxon>
        <taxon>Polyangia</taxon>
        <taxon>Nannocystales</taxon>
        <taxon>Nannocystaceae</taxon>
        <taxon>Nannocystis</taxon>
    </lineage>
</organism>
<feature type="compositionally biased region" description="Low complexity" evidence="1">
    <location>
        <begin position="482"/>
        <end position="513"/>
    </location>
</feature>
<gene>
    <name evidence="2" type="ORF">POL25_23870</name>
</gene>
<protein>
    <submittedName>
        <fullName evidence="2">MYXO-CTERM sorting domain-containing protein</fullName>
    </submittedName>
</protein>
<evidence type="ECO:0000313" key="3">
    <source>
        <dbReference type="Proteomes" id="UP001221686"/>
    </source>
</evidence>
<dbReference type="InterPro" id="IPR024038">
    <property type="entry name" value="MYXO-CTERM"/>
</dbReference>
<reference evidence="2 3" key="1">
    <citation type="submission" date="2022-11" db="EMBL/GenBank/DDBJ databases">
        <title>Minimal conservation of predation-associated metabolite biosynthetic gene clusters underscores biosynthetic potential of Myxococcota including descriptions for ten novel species: Archangium lansinium sp. nov., Myxococcus landrumus sp. nov., Nannocystis bai.</title>
        <authorList>
            <person name="Ahearne A."/>
            <person name="Stevens C."/>
            <person name="Dowd S."/>
        </authorList>
    </citation>
    <scope>NUCLEOTIDE SEQUENCE [LARGE SCALE GENOMIC DNA]</scope>
    <source>
        <strain evidence="2 3">BB15-2</strain>
    </source>
</reference>
<feature type="region of interest" description="Disordered" evidence="1">
    <location>
        <begin position="464"/>
        <end position="524"/>
    </location>
</feature>
<name>A0ABT5E596_9BACT</name>
<comment type="caution">
    <text evidence="2">The sequence shown here is derived from an EMBL/GenBank/DDBJ whole genome shotgun (WGS) entry which is preliminary data.</text>
</comment>
<dbReference type="EMBL" id="JAQNDL010000002">
    <property type="protein sequence ID" value="MDC0719957.1"/>
    <property type="molecule type" value="Genomic_DNA"/>
</dbReference>
<evidence type="ECO:0000313" key="2">
    <source>
        <dbReference type="EMBL" id="MDC0719957.1"/>
    </source>
</evidence>
<proteinExistence type="predicted"/>
<dbReference type="Gene3D" id="2.70.70.10">
    <property type="entry name" value="Glucose Permease (Domain IIA)"/>
    <property type="match status" value="1"/>
</dbReference>
<keyword evidence="3" id="KW-1185">Reference proteome</keyword>
<dbReference type="InterPro" id="IPR011055">
    <property type="entry name" value="Dup_hybrid_motif"/>
</dbReference>